<accession>E6UAT4</accession>
<dbReference type="OrthoDB" id="9808281at2"/>
<dbReference type="InterPro" id="IPR050559">
    <property type="entry name" value="P-Pant_transferase_sf"/>
</dbReference>
<name>E6UAT4_RUMA7</name>
<dbReference type="HOGENOM" id="CLU_1234266_0_0_9"/>
<evidence type="ECO:0000259" key="3">
    <source>
        <dbReference type="Pfam" id="PF01648"/>
    </source>
</evidence>
<dbReference type="PANTHER" id="PTHR12215">
    <property type="entry name" value="PHOSPHOPANTETHEINE TRANSFERASE"/>
    <property type="match status" value="1"/>
</dbReference>
<evidence type="ECO:0000313" key="5">
    <source>
        <dbReference type="Proteomes" id="UP000006919"/>
    </source>
</evidence>
<dbReference type="Gene3D" id="3.90.470.20">
    <property type="entry name" value="4'-phosphopantetheinyl transferase domain"/>
    <property type="match status" value="1"/>
</dbReference>
<dbReference type="Pfam" id="PF01648">
    <property type="entry name" value="ACPS"/>
    <property type="match status" value="1"/>
</dbReference>
<comment type="similarity">
    <text evidence="1">Belongs to the P-Pant transferase superfamily. Gsp/Sfp/HetI/AcpT family.</text>
</comment>
<dbReference type="GO" id="GO:0000287">
    <property type="term" value="F:magnesium ion binding"/>
    <property type="evidence" value="ECO:0007669"/>
    <property type="project" value="InterPro"/>
</dbReference>
<dbReference type="PANTHER" id="PTHR12215:SF10">
    <property type="entry name" value="L-AMINOADIPATE-SEMIALDEHYDE DEHYDROGENASE-PHOSPHOPANTETHEINYL TRANSFERASE"/>
    <property type="match status" value="1"/>
</dbReference>
<dbReference type="RefSeq" id="WP_013497591.1">
    <property type="nucleotide sequence ID" value="NC_014833.1"/>
</dbReference>
<dbReference type="STRING" id="697329.Rumal_0886"/>
<reference evidence="4 5" key="1">
    <citation type="journal article" date="2011" name="J. Bacteriol.">
        <title>Complete genome of the cellulolytic ruminal bacterium Ruminococcus albus 7.</title>
        <authorList>
            <person name="Suen G."/>
            <person name="Stevenson D.M."/>
            <person name="Bruce D.C."/>
            <person name="Chertkov O."/>
            <person name="Copeland A."/>
            <person name="Cheng J.F."/>
            <person name="Detter C."/>
            <person name="Detter J.C."/>
            <person name="Goodwin L.A."/>
            <person name="Han C.S."/>
            <person name="Hauser L.J."/>
            <person name="Ivanova N.N."/>
            <person name="Kyrpides N.C."/>
            <person name="Land M.L."/>
            <person name="Lapidus A."/>
            <person name="Lucas S."/>
            <person name="Ovchinnikova G."/>
            <person name="Pitluck S."/>
            <person name="Tapia R."/>
            <person name="Woyke T."/>
            <person name="Boyum J."/>
            <person name="Mead D."/>
            <person name="Weimer P.J."/>
        </authorList>
    </citation>
    <scope>NUCLEOTIDE SEQUENCE [LARGE SCALE GENOMIC DNA]</scope>
    <source>
        <strain evidence="5">ATCC 27210 / DSM 20455 / JCM 14654 / NCDO 2250 / 7</strain>
    </source>
</reference>
<keyword evidence="2 4" id="KW-0808">Transferase</keyword>
<dbReference type="EMBL" id="CP002403">
    <property type="protein sequence ID" value="ADU21413.1"/>
    <property type="molecule type" value="Genomic_DNA"/>
</dbReference>
<gene>
    <name evidence="4" type="ordered locus">Rumal_0886</name>
</gene>
<sequence length="224" mass="25222">MYSELTGICHEKVKCDPFLVLFDAQTITDAQLEKLESILPPYRVKYAERYRKREDRVNSMVAFAMLAYLLKTCYHTQLPQTEHRNAYGKPLLDAPLQMSISHCSCAVCCAVASGEVGVDVQELVTDCSGIAELVLSGSQYETYCASDAPERCFTEFWTQKEAYLKLQGTGLTDDLSQIDPMICAGSLQHKTVWYDNICISTCSENPLEHRIITVNELRAVLQRS</sequence>
<dbReference type="GO" id="GO:0008897">
    <property type="term" value="F:holo-[acyl-carrier-protein] synthase activity"/>
    <property type="evidence" value="ECO:0007669"/>
    <property type="project" value="InterPro"/>
</dbReference>
<proteinExistence type="inferred from homology"/>
<protein>
    <submittedName>
        <fullName evidence="4">4'-phosphopantetheinyl transferase</fullName>
    </submittedName>
</protein>
<dbReference type="InterPro" id="IPR008278">
    <property type="entry name" value="4-PPantetheinyl_Trfase_dom"/>
</dbReference>
<evidence type="ECO:0000256" key="2">
    <source>
        <dbReference type="ARBA" id="ARBA00022679"/>
    </source>
</evidence>
<organism evidence="4 5">
    <name type="scientific">Ruminococcus albus (strain ATCC 27210 / DSM 20455 / JCM 14654 / NCDO 2250 / 7)</name>
    <dbReference type="NCBI Taxonomy" id="697329"/>
    <lineage>
        <taxon>Bacteria</taxon>
        <taxon>Bacillati</taxon>
        <taxon>Bacillota</taxon>
        <taxon>Clostridia</taxon>
        <taxon>Eubacteriales</taxon>
        <taxon>Oscillospiraceae</taxon>
        <taxon>Ruminococcus</taxon>
    </lineage>
</organism>
<dbReference type="GO" id="GO:0019878">
    <property type="term" value="P:lysine biosynthetic process via aminoadipic acid"/>
    <property type="evidence" value="ECO:0007669"/>
    <property type="project" value="TreeGrafter"/>
</dbReference>
<dbReference type="KEGG" id="ral:Rumal_0886"/>
<dbReference type="InterPro" id="IPR037143">
    <property type="entry name" value="4-PPantetheinyl_Trfase_dom_sf"/>
</dbReference>
<evidence type="ECO:0000313" key="4">
    <source>
        <dbReference type="EMBL" id="ADU21413.1"/>
    </source>
</evidence>
<feature type="domain" description="4'-phosphopantetheinyl transferase" evidence="3">
    <location>
        <begin position="116"/>
        <end position="181"/>
    </location>
</feature>
<dbReference type="Proteomes" id="UP000006919">
    <property type="component" value="Chromosome"/>
</dbReference>
<dbReference type="AlphaFoldDB" id="E6UAT4"/>
<dbReference type="eggNOG" id="COG2091">
    <property type="taxonomic scope" value="Bacteria"/>
</dbReference>
<dbReference type="GO" id="GO:0005829">
    <property type="term" value="C:cytosol"/>
    <property type="evidence" value="ECO:0007669"/>
    <property type="project" value="TreeGrafter"/>
</dbReference>
<dbReference type="SUPFAM" id="SSF56214">
    <property type="entry name" value="4'-phosphopantetheinyl transferase"/>
    <property type="match status" value="2"/>
</dbReference>
<evidence type="ECO:0000256" key="1">
    <source>
        <dbReference type="ARBA" id="ARBA00010990"/>
    </source>
</evidence>